<protein>
    <submittedName>
        <fullName evidence="2">Uncharacterized protein</fullName>
    </submittedName>
</protein>
<feature type="region of interest" description="Disordered" evidence="1">
    <location>
        <begin position="66"/>
        <end position="119"/>
    </location>
</feature>
<name>A0A8T1AZ58_9STRA</name>
<organism evidence="2 3">
    <name type="scientific">Phytophthora cactorum</name>
    <dbReference type="NCBI Taxonomy" id="29920"/>
    <lineage>
        <taxon>Eukaryota</taxon>
        <taxon>Sar</taxon>
        <taxon>Stramenopiles</taxon>
        <taxon>Oomycota</taxon>
        <taxon>Peronosporomycetes</taxon>
        <taxon>Peronosporales</taxon>
        <taxon>Peronosporaceae</taxon>
        <taxon>Phytophthora</taxon>
    </lineage>
</organism>
<sequence length="294" mass="32358">MAFQARWREHACAGWKSQQSKGLPYDIIYIMPGKKKRDGVHGRDYCEGEEELMKYLDRMDLEELKELQAQQRSKSSKGGGLSDTHVIMNTERPSTQSSDDKNSVPPTHGDISDAHPGEVSVYLDAAPATLTSSSAHADIIHGVSPHDTTYESGGIDSAEEDDNDASALATSPHTRRNLDDDFADADESPSTTPGRQPHLEQAATLDEEAKEDSSRPDTGPSGGVDQLAFGNMPSDLLRDMTKTGWYPLEKQTPYEYLIEPYEPRPASAMQDDYPRLYDGPYGPTEGACVLQAHR</sequence>
<evidence type="ECO:0000256" key="1">
    <source>
        <dbReference type="SAM" id="MobiDB-lite"/>
    </source>
</evidence>
<dbReference type="EMBL" id="RCMI01001147">
    <property type="protein sequence ID" value="KAG2889725.1"/>
    <property type="molecule type" value="Genomic_DNA"/>
</dbReference>
<feature type="region of interest" description="Disordered" evidence="1">
    <location>
        <begin position="143"/>
        <end position="236"/>
    </location>
</feature>
<dbReference type="AlphaFoldDB" id="A0A8T1AZ58"/>
<comment type="caution">
    <text evidence="2">The sequence shown here is derived from an EMBL/GenBank/DDBJ whole genome shotgun (WGS) entry which is preliminary data.</text>
</comment>
<dbReference type="PANTHER" id="PTHR37069:SF2">
    <property type="entry name" value="PIGGYBAC TRANSPOSABLE ELEMENT-DERIVED PROTEIN DOMAIN-CONTAINING PROTEIN"/>
    <property type="match status" value="1"/>
</dbReference>
<dbReference type="PANTHER" id="PTHR37069">
    <property type="entry name" value="DDE_TNP_1_7 DOMAIN-CONTAINING PROTEIN"/>
    <property type="match status" value="1"/>
</dbReference>
<evidence type="ECO:0000313" key="2">
    <source>
        <dbReference type="EMBL" id="KAG2889725.1"/>
    </source>
</evidence>
<dbReference type="VEuPathDB" id="FungiDB:PC110_g9667"/>
<proteinExistence type="predicted"/>
<reference evidence="2" key="1">
    <citation type="submission" date="2018-10" db="EMBL/GenBank/DDBJ databases">
        <title>Effector identification in a new, highly contiguous assembly of the strawberry crown rot pathogen Phytophthora cactorum.</title>
        <authorList>
            <person name="Armitage A.D."/>
            <person name="Nellist C.F."/>
            <person name="Bates H."/>
            <person name="Vickerstaff R.J."/>
            <person name="Harrison R.J."/>
        </authorList>
    </citation>
    <scope>NUCLEOTIDE SEQUENCE</scope>
    <source>
        <strain evidence="2">4032</strain>
    </source>
</reference>
<accession>A0A8T1AZ58</accession>
<dbReference type="Proteomes" id="UP000774804">
    <property type="component" value="Unassembled WGS sequence"/>
</dbReference>
<gene>
    <name evidence="2" type="ORF">PC115_g19669</name>
</gene>
<evidence type="ECO:0000313" key="3">
    <source>
        <dbReference type="Proteomes" id="UP000774804"/>
    </source>
</evidence>